<gene>
    <name evidence="1" type="ORF">OXD698_LOCUS21968</name>
</gene>
<accession>A0A819FAN2</accession>
<dbReference type="EMBL" id="CAJOAZ010001839">
    <property type="protein sequence ID" value="CAF3863826.1"/>
    <property type="molecule type" value="Genomic_DNA"/>
</dbReference>
<name>A0A819FAN2_9BILA</name>
<dbReference type="InterPro" id="IPR045425">
    <property type="entry name" value="DUF6508"/>
</dbReference>
<protein>
    <submittedName>
        <fullName evidence="1">Uncharacterized protein</fullName>
    </submittedName>
</protein>
<proteinExistence type="predicted"/>
<organism evidence="1 2">
    <name type="scientific">Adineta steineri</name>
    <dbReference type="NCBI Taxonomy" id="433720"/>
    <lineage>
        <taxon>Eukaryota</taxon>
        <taxon>Metazoa</taxon>
        <taxon>Spiralia</taxon>
        <taxon>Gnathifera</taxon>
        <taxon>Rotifera</taxon>
        <taxon>Eurotatoria</taxon>
        <taxon>Bdelloidea</taxon>
        <taxon>Adinetida</taxon>
        <taxon>Adinetidae</taxon>
        <taxon>Adineta</taxon>
    </lineage>
</organism>
<dbReference type="Pfam" id="PF20118">
    <property type="entry name" value="DUF6508"/>
    <property type="match status" value="1"/>
</dbReference>
<reference evidence="1" key="1">
    <citation type="submission" date="2021-02" db="EMBL/GenBank/DDBJ databases">
        <authorList>
            <person name="Nowell W R."/>
        </authorList>
    </citation>
    <scope>NUCLEOTIDE SEQUENCE</scope>
</reference>
<dbReference type="AlphaFoldDB" id="A0A819FAN2"/>
<evidence type="ECO:0000313" key="1">
    <source>
        <dbReference type="EMBL" id="CAF3863826.1"/>
    </source>
</evidence>
<evidence type="ECO:0000313" key="2">
    <source>
        <dbReference type="Proteomes" id="UP000663844"/>
    </source>
</evidence>
<comment type="caution">
    <text evidence="1">The sequence shown here is derived from an EMBL/GenBank/DDBJ whole genome shotgun (WGS) entry which is preliminary data.</text>
</comment>
<sequence length="154" mass="17860">MRWCEEKEEGEVVIGGNQLSCPYDLLMSSLENDTPSKDAAQNLLKYLDILYPNGVSINTVTHADRNRYPTYKEEVTMFFGMVSTYATDYEYNLLKTFKITYDTNKIATANWTEIKQMLSSVSRAERLSDYNHARAIEDGRIQRILLRLKQLVEQ</sequence>
<dbReference type="Proteomes" id="UP000663844">
    <property type="component" value="Unassembled WGS sequence"/>
</dbReference>